<dbReference type="InterPro" id="IPR011004">
    <property type="entry name" value="Trimer_LpxA-like_sf"/>
</dbReference>
<dbReference type="Pfam" id="PF00483">
    <property type="entry name" value="NTP_transferase"/>
    <property type="match status" value="1"/>
</dbReference>
<keyword evidence="2" id="KW-0808">Transferase</keyword>
<dbReference type="RefSeq" id="WP_236863548.1">
    <property type="nucleotide sequence ID" value="NZ_BAABAZ010000004.1"/>
</dbReference>
<dbReference type="PANTHER" id="PTHR43523">
    <property type="entry name" value="GLUCOSE-1-PHOSPHATE ADENYLYLTRANSFERASE-RELATED"/>
    <property type="match status" value="1"/>
</dbReference>
<gene>
    <name evidence="7" type="ORF">GCM10022261_10240</name>
</gene>
<dbReference type="PANTHER" id="PTHR43523:SF2">
    <property type="entry name" value="GLUCOSE-1-PHOSPHATE ADENYLYLTRANSFERASE"/>
    <property type="match status" value="1"/>
</dbReference>
<dbReference type="Gene3D" id="3.90.550.10">
    <property type="entry name" value="Spore Coat Polysaccharide Biosynthesis Protein SpsA, Chain A"/>
    <property type="match status" value="1"/>
</dbReference>
<accession>A0ABP8EHU7</accession>
<protein>
    <submittedName>
        <fullName evidence="7">Glucose-1-phosphate adenylyltransferase family protein</fullName>
    </submittedName>
</protein>
<evidence type="ECO:0000313" key="8">
    <source>
        <dbReference type="Proteomes" id="UP001501586"/>
    </source>
</evidence>
<dbReference type="InterPro" id="IPR056818">
    <property type="entry name" value="GlmU/GlgC-like_hexapep"/>
</dbReference>
<organism evidence="7 8">
    <name type="scientific">Brevibacterium daeguense</name>
    <dbReference type="NCBI Taxonomy" id="909936"/>
    <lineage>
        <taxon>Bacteria</taxon>
        <taxon>Bacillati</taxon>
        <taxon>Actinomycetota</taxon>
        <taxon>Actinomycetes</taxon>
        <taxon>Micrococcales</taxon>
        <taxon>Brevibacteriaceae</taxon>
        <taxon>Brevibacterium</taxon>
    </lineage>
</organism>
<dbReference type="EMBL" id="BAABAZ010000004">
    <property type="protein sequence ID" value="GAA4283493.1"/>
    <property type="molecule type" value="Genomic_DNA"/>
</dbReference>
<dbReference type="GO" id="GO:0016779">
    <property type="term" value="F:nucleotidyltransferase activity"/>
    <property type="evidence" value="ECO:0007669"/>
    <property type="project" value="UniProtKB-KW"/>
</dbReference>
<evidence type="ECO:0000313" key="7">
    <source>
        <dbReference type="EMBL" id="GAA4283493.1"/>
    </source>
</evidence>
<keyword evidence="8" id="KW-1185">Reference proteome</keyword>
<proteinExistence type="inferred from homology"/>
<keyword evidence="3 7" id="KW-0548">Nucleotidyltransferase</keyword>
<evidence type="ECO:0000259" key="5">
    <source>
        <dbReference type="Pfam" id="PF00483"/>
    </source>
</evidence>
<evidence type="ECO:0000256" key="4">
    <source>
        <dbReference type="ARBA" id="ARBA00023056"/>
    </source>
</evidence>
<dbReference type="InterPro" id="IPR005835">
    <property type="entry name" value="NTP_transferase_dom"/>
</dbReference>
<dbReference type="InterPro" id="IPR011831">
    <property type="entry name" value="ADP-Glc_PPase"/>
</dbReference>
<sequence length="417" mass="44894">MKIPRILAVILAGGRGGGLEALTDSRPKPTLPIGGTYNLIDVSLSNLAHSHIRDVWIVEQYQARRLNSYLDNGRPWDLDRSHGGLVVVPPFEGAQGEGFARGNADSLARQLEAMREFDPDHVLVLSADHLYRLNFLDVFDTHEAAAADLTIVTTDRSGDISRYGVVEVDSEGVVVDFADKPEGRRDGSVVTEVFLYRAEALFSALQSLLEEYEQLSDYGAELLPHVLEAKKVVAHELGGYWMDLGTLQSYWTANLQLIDGDALDLSDAGWPLLSAQPQRTPAHLGARAQVRDSFVAGGAFVDGRVEHSVVGVDGEVAADAEVIDSVLLESVRIDSGVRLRNCIVAAGAHVRAPREAGLGEAVRLGKAGKHGEVGQLGTAWQMGEPGRITLIGANGEVDSVAEFDPDSPLPRLTDDQG</sequence>
<evidence type="ECO:0000256" key="2">
    <source>
        <dbReference type="ARBA" id="ARBA00022679"/>
    </source>
</evidence>
<feature type="domain" description="Nucleotidyl transferase" evidence="5">
    <location>
        <begin position="8"/>
        <end position="257"/>
    </location>
</feature>
<reference evidence="8" key="1">
    <citation type="journal article" date="2019" name="Int. J. Syst. Evol. Microbiol.">
        <title>The Global Catalogue of Microorganisms (GCM) 10K type strain sequencing project: providing services to taxonomists for standard genome sequencing and annotation.</title>
        <authorList>
            <consortium name="The Broad Institute Genomics Platform"/>
            <consortium name="The Broad Institute Genome Sequencing Center for Infectious Disease"/>
            <person name="Wu L."/>
            <person name="Ma J."/>
        </authorList>
    </citation>
    <scope>NUCLEOTIDE SEQUENCE [LARGE SCALE GENOMIC DNA]</scope>
    <source>
        <strain evidence="8">JCM 17458</strain>
    </source>
</reference>
<keyword evidence="4" id="KW-0320">Glycogen biosynthesis</keyword>
<evidence type="ECO:0000259" key="6">
    <source>
        <dbReference type="Pfam" id="PF24894"/>
    </source>
</evidence>
<dbReference type="CDD" id="cd02508">
    <property type="entry name" value="ADP_Glucose_PP"/>
    <property type="match status" value="1"/>
</dbReference>
<evidence type="ECO:0000256" key="1">
    <source>
        <dbReference type="ARBA" id="ARBA00010443"/>
    </source>
</evidence>
<dbReference type="Pfam" id="PF24894">
    <property type="entry name" value="Hexapep_GlmU"/>
    <property type="match status" value="1"/>
</dbReference>
<feature type="domain" description="Glucose-1-phosphate adenylyltransferase/Bifunctional protein GlmU-like C-terminal hexapeptide" evidence="6">
    <location>
        <begin position="285"/>
        <end position="357"/>
    </location>
</feature>
<evidence type="ECO:0000256" key="3">
    <source>
        <dbReference type="ARBA" id="ARBA00022695"/>
    </source>
</evidence>
<dbReference type="InterPro" id="IPR029044">
    <property type="entry name" value="Nucleotide-diphossugar_trans"/>
</dbReference>
<name>A0ABP8EHU7_9MICO</name>
<dbReference type="SUPFAM" id="SSF53448">
    <property type="entry name" value="Nucleotide-diphospho-sugar transferases"/>
    <property type="match status" value="1"/>
</dbReference>
<dbReference type="Gene3D" id="2.160.10.10">
    <property type="entry name" value="Hexapeptide repeat proteins"/>
    <property type="match status" value="1"/>
</dbReference>
<comment type="caution">
    <text evidence="7">The sequence shown here is derived from an EMBL/GenBank/DDBJ whole genome shotgun (WGS) entry which is preliminary data.</text>
</comment>
<dbReference type="Proteomes" id="UP001501586">
    <property type="component" value="Unassembled WGS sequence"/>
</dbReference>
<dbReference type="SUPFAM" id="SSF51161">
    <property type="entry name" value="Trimeric LpxA-like enzymes"/>
    <property type="match status" value="1"/>
</dbReference>
<comment type="similarity">
    <text evidence="1">Belongs to the bacterial/plant glucose-1-phosphate adenylyltransferase family.</text>
</comment>